<gene>
    <name evidence="1" type="ORF">SPIL2461_LOCUS207</name>
</gene>
<dbReference type="OrthoDB" id="483354at2759"/>
<name>A0A812IPH9_SYMPI</name>
<evidence type="ECO:0000313" key="1">
    <source>
        <dbReference type="EMBL" id="CAE7151479.1"/>
    </source>
</evidence>
<proteinExistence type="predicted"/>
<feature type="non-terminal residue" evidence="1">
    <location>
        <position position="1"/>
    </location>
</feature>
<dbReference type="AlphaFoldDB" id="A0A812IPH9"/>
<comment type="caution">
    <text evidence="1">The sequence shown here is derived from an EMBL/GenBank/DDBJ whole genome shotgun (WGS) entry which is preliminary data.</text>
</comment>
<dbReference type="Proteomes" id="UP000649617">
    <property type="component" value="Unassembled WGS sequence"/>
</dbReference>
<sequence length="118" mass="13882">IKKLAEKAFPSSSQRSYLFEAWITSSESWKNSKLLVALKSRSKHARRGLRRWYTFDEMVKRWGTDIAEDIKNTKLGDEKLKEREDMVQYLCLADDTEEQEDAEELEKIIQFEDSGSEN</sequence>
<protein>
    <submittedName>
        <fullName evidence="1">Uncharacterized protein</fullName>
    </submittedName>
</protein>
<evidence type="ECO:0000313" key="2">
    <source>
        <dbReference type="Proteomes" id="UP000649617"/>
    </source>
</evidence>
<organism evidence="1 2">
    <name type="scientific">Symbiodinium pilosum</name>
    <name type="common">Dinoflagellate</name>
    <dbReference type="NCBI Taxonomy" id="2952"/>
    <lineage>
        <taxon>Eukaryota</taxon>
        <taxon>Sar</taxon>
        <taxon>Alveolata</taxon>
        <taxon>Dinophyceae</taxon>
        <taxon>Suessiales</taxon>
        <taxon>Symbiodiniaceae</taxon>
        <taxon>Symbiodinium</taxon>
    </lineage>
</organism>
<keyword evidence="2" id="KW-1185">Reference proteome</keyword>
<accession>A0A812IPH9</accession>
<reference evidence="1" key="1">
    <citation type="submission" date="2021-02" db="EMBL/GenBank/DDBJ databases">
        <authorList>
            <person name="Dougan E. K."/>
            <person name="Rhodes N."/>
            <person name="Thang M."/>
            <person name="Chan C."/>
        </authorList>
    </citation>
    <scope>NUCLEOTIDE SEQUENCE</scope>
</reference>
<feature type="non-terminal residue" evidence="1">
    <location>
        <position position="118"/>
    </location>
</feature>
<dbReference type="EMBL" id="CAJNIZ010000025">
    <property type="protein sequence ID" value="CAE7151479.1"/>
    <property type="molecule type" value="Genomic_DNA"/>
</dbReference>